<dbReference type="Pfam" id="PF00561">
    <property type="entry name" value="Abhydrolase_1"/>
    <property type="match status" value="1"/>
</dbReference>
<dbReference type="KEGG" id="bsol:FSW04_13105"/>
<dbReference type="AlphaFoldDB" id="A0A5B8U5P9"/>
<dbReference type="SUPFAM" id="SSF53474">
    <property type="entry name" value="alpha/beta-Hydrolases"/>
    <property type="match status" value="1"/>
</dbReference>
<evidence type="ECO:0000259" key="1">
    <source>
        <dbReference type="Pfam" id="PF00561"/>
    </source>
</evidence>
<name>A0A5B8U5P9_9ACTN</name>
<dbReference type="PANTHER" id="PTHR43433">
    <property type="entry name" value="HYDROLASE, ALPHA/BETA FOLD FAMILY PROTEIN"/>
    <property type="match status" value="1"/>
</dbReference>
<dbReference type="GO" id="GO:0016787">
    <property type="term" value="F:hydrolase activity"/>
    <property type="evidence" value="ECO:0007669"/>
    <property type="project" value="UniProtKB-KW"/>
</dbReference>
<dbReference type="PRINTS" id="PR00111">
    <property type="entry name" value="ABHYDROLASE"/>
</dbReference>
<dbReference type="InterPro" id="IPR000073">
    <property type="entry name" value="AB_hydrolase_1"/>
</dbReference>
<reference evidence="2 3" key="1">
    <citation type="journal article" date="2018" name="J. Microbiol.">
        <title>Baekduia soli gen. nov., sp. nov., a novel bacterium isolated from the soil of Baekdu Mountain and proposal of a novel family name, Baekduiaceae fam. nov.</title>
        <authorList>
            <person name="An D.S."/>
            <person name="Siddiqi M.Z."/>
            <person name="Kim K.H."/>
            <person name="Yu H.S."/>
            <person name="Im W.T."/>
        </authorList>
    </citation>
    <scope>NUCLEOTIDE SEQUENCE [LARGE SCALE GENOMIC DNA]</scope>
    <source>
        <strain evidence="2 3">BR7-21</strain>
    </source>
</reference>
<keyword evidence="3" id="KW-1185">Reference proteome</keyword>
<keyword evidence="2" id="KW-0378">Hydrolase</keyword>
<dbReference type="OrthoDB" id="63519at2"/>
<evidence type="ECO:0000313" key="3">
    <source>
        <dbReference type="Proteomes" id="UP000321805"/>
    </source>
</evidence>
<protein>
    <submittedName>
        <fullName evidence="2">Alpha/beta fold hydrolase</fullName>
    </submittedName>
</protein>
<evidence type="ECO:0000313" key="2">
    <source>
        <dbReference type="EMBL" id="QEC48414.1"/>
    </source>
</evidence>
<dbReference type="PANTHER" id="PTHR43433:SF5">
    <property type="entry name" value="AB HYDROLASE-1 DOMAIN-CONTAINING PROTEIN"/>
    <property type="match status" value="1"/>
</dbReference>
<sequence length="309" mass="33665">MAGRSCRRKVAPDHRCPTYTVAASKPTRGDAMTDSMIEVRGARLWHEISGEGEPVLQIHGSGFGHFNFGPITPILSKTFRCIDYDQRGYGASEKPEQHYDLEVWADDAVGMLDALGIEKAHIHGTSMGGMVATIVAGKYPDRVQSVVINCAAAKLGFSGRLVFKNWIDLIKLEGCGSRILAELIAWQCLSRAYMATPEGQEGVEVIQQILRDANEDRVMIQACEAMNAMDNRDWVKKITSPALVIGGDEDVMTPWDQGPDGAGQQWIADNLPNGETYVVKGGNHSTIFDSTEDHAQAVTAFFTKHAGAA</sequence>
<dbReference type="Proteomes" id="UP000321805">
    <property type="component" value="Chromosome"/>
</dbReference>
<organism evidence="2 3">
    <name type="scientific">Baekduia soli</name>
    <dbReference type="NCBI Taxonomy" id="496014"/>
    <lineage>
        <taxon>Bacteria</taxon>
        <taxon>Bacillati</taxon>
        <taxon>Actinomycetota</taxon>
        <taxon>Thermoleophilia</taxon>
        <taxon>Solirubrobacterales</taxon>
        <taxon>Baekduiaceae</taxon>
        <taxon>Baekduia</taxon>
    </lineage>
</organism>
<proteinExistence type="predicted"/>
<gene>
    <name evidence="2" type="ORF">FSW04_13105</name>
</gene>
<accession>A0A5B8U5P9</accession>
<dbReference type="EMBL" id="CP042430">
    <property type="protein sequence ID" value="QEC48414.1"/>
    <property type="molecule type" value="Genomic_DNA"/>
</dbReference>
<feature type="domain" description="AB hydrolase-1" evidence="1">
    <location>
        <begin position="54"/>
        <end position="151"/>
    </location>
</feature>
<dbReference type="InterPro" id="IPR050471">
    <property type="entry name" value="AB_hydrolase"/>
</dbReference>
<dbReference type="InterPro" id="IPR029058">
    <property type="entry name" value="AB_hydrolase_fold"/>
</dbReference>
<dbReference type="Gene3D" id="3.40.50.1820">
    <property type="entry name" value="alpha/beta hydrolase"/>
    <property type="match status" value="1"/>
</dbReference>